<feature type="region of interest" description="Disordered" evidence="1">
    <location>
        <begin position="213"/>
        <end position="297"/>
    </location>
</feature>
<feature type="non-terminal residue" evidence="2">
    <location>
        <position position="297"/>
    </location>
</feature>
<evidence type="ECO:0008006" key="4">
    <source>
        <dbReference type="Google" id="ProtNLM"/>
    </source>
</evidence>
<feature type="compositionally biased region" description="Acidic residues" evidence="1">
    <location>
        <begin position="1"/>
        <end position="15"/>
    </location>
</feature>
<dbReference type="GO" id="GO:0016593">
    <property type="term" value="C:Cdc73/Paf1 complex"/>
    <property type="evidence" value="ECO:0007669"/>
    <property type="project" value="InterPro"/>
</dbReference>
<dbReference type="EMBL" id="CAJHNH020001154">
    <property type="protein sequence ID" value="CAG5121753.1"/>
    <property type="molecule type" value="Genomic_DNA"/>
</dbReference>
<feature type="compositionally biased region" description="Acidic residues" evidence="1">
    <location>
        <begin position="243"/>
        <end position="253"/>
    </location>
</feature>
<dbReference type="GO" id="GO:1990269">
    <property type="term" value="F:RNA polymerase II C-terminal domain phosphoserine binding"/>
    <property type="evidence" value="ECO:0007669"/>
    <property type="project" value="TreeGrafter"/>
</dbReference>
<dbReference type="OrthoDB" id="20844at2759"/>
<evidence type="ECO:0000313" key="3">
    <source>
        <dbReference type="Proteomes" id="UP000678393"/>
    </source>
</evidence>
<accession>A0A8S3YX94</accession>
<gene>
    <name evidence="2" type="ORF">CUNI_LOCUS7311</name>
</gene>
<comment type="caution">
    <text evidence="2">The sequence shown here is derived from an EMBL/GenBank/DDBJ whole genome shotgun (WGS) entry which is preliminary data.</text>
</comment>
<dbReference type="PANTHER" id="PTHR23146:SF0">
    <property type="entry name" value="RNA POLYMERASE-ASSOCIATED PROTEIN LEO1"/>
    <property type="match status" value="1"/>
</dbReference>
<dbReference type="InterPro" id="IPR007149">
    <property type="entry name" value="Leo1"/>
</dbReference>
<feature type="compositionally biased region" description="Basic and acidic residues" evidence="1">
    <location>
        <begin position="213"/>
        <end position="231"/>
    </location>
</feature>
<dbReference type="GO" id="GO:0032968">
    <property type="term" value="P:positive regulation of transcription elongation by RNA polymerase II"/>
    <property type="evidence" value="ECO:0007669"/>
    <property type="project" value="TreeGrafter"/>
</dbReference>
<dbReference type="Pfam" id="PF04004">
    <property type="entry name" value="Leo1"/>
    <property type="match status" value="1"/>
</dbReference>
<name>A0A8S3YX94_9EUPU</name>
<proteinExistence type="predicted"/>
<keyword evidence="3" id="KW-1185">Reference proteome</keyword>
<evidence type="ECO:0000256" key="1">
    <source>
        <dbReference type="SAM" id="MobiDB-lite"/>
    </source>
</evidence>
<protein>
    <recommendedName>
        <fullName evidence="4">RNA polymerase-associated protein LEO1</fullName>
    </recommendedName>
</protein>
<sequence>GTGIDDDEENKEEEPPENRIEVEIPRIVTDLGSSLHYVKLPNFLSVDTRPYDGETYEDEVDEDEVLDEEGRARLKLRVENTIRWRKKLDQEGNEIKEDNGQAQKESNARIVKWSDGSMSLHLGDEIFDVYSMPLQGDFNHLFVRQGTGLQGQSVFKTKLVFRPHSTESFTHRKMTMSLADRSTKTQKVKILPMTGLDPEANRSEMIKKEEEKLRASIRRESQQKRTREKSHGRGLTASYLEGRDEDEEEDDESFSISAIKNKYKQNKDAKRANIYSSDESEEEKESRKKTKRVLSDE</sequence>
<dbReference type="AlphaFoldDB" id="A0A8S3YX94"/>
<feature type="compositionally biased region" description="Basic residues" evidence="1">
    <location>
        <begin position="287"/>
        <end position="297"/>
    </location>
</feature>
<organism evidence="2 3">
    <name type="scientific">Candidula unifasciata</name>
    <dbReference type="NCBI Taxonomy" id="100452"/>
    <lineage>
        <taxon>Eukaryota</taxon>
        <taxon>Metazoa</taxon>
        <taxon>Spiralia</taxon>
        <taxon>Lophotrochozoa</taxon>
        <taxon>Mollusca</taxon>
        <taxon>Gastropoda</taxon>
        <taxon>Heterobranchia</taxon>
        <taxon>Euthyneura</taxon>
        <taxon>Panpulmonata</taxon>
        <taxon>Eupulmonata</taxon>
        <taxon>Stylommatophora</taxon>
        <taxon>Helicina</taxon>
        <taxon>Helicoidea</taxon>
        <taxon>Geomitridae</taxon>
        <taxon>Candidula</taxon>
    </lineage>
</organism>
<feature type="region of interest" description="Disordered" evidence="1">
    <location>
        <begin position="1"/>
        <end position="21"/>
    </location>
</feature>
<evidence type="ECO:0000313" key="2">
    <source>
        <dbReference type="EMBL" id="CAG5121753.1"/>
    </source>
</evidence>
<dbReference type="PANTHER" id="PTHR23146">
    <property type="entry name" value="LEO1 PROTEIN"/>
    <property type="match status" value="1"/>
</dbReference>
<reference evidence="2" key="1">
    <citation type="submission" date="2021-04" db="EMBL/GenBank/DDBJ databases">
        <authorList>
            <consortium name="Molecular Ecology Group"/>
        </authorList>
    </citation>
    <scope>NUCLEOTIDE SEQUENCE</scope>
</reference>
<dbReference type="GO" id="GO:0006368">
    <property type="term" value="P:transcription elongation by RNA polymerase II"/>
    <property type="evidence" value="ECO:0007669"/>
    <property type="project" value="InterPro"/>
</dbReference>
<dbReference type="Proteomes" id="UP000678393">
    <property type="component" value="Unassembled WGS sequence"/>
</dbReference>
<feature type="non-terminal residue" evidence="2">
    <location>
        <position position="1"/>
    </location>
</feature>